<organism evidence="9 10">
    <name type="scientific">Gomphillus americanus</name>
    <dbReference type="NCBI Taxonomy" id="1940652"/>
    <lineage>
        <taxon>Eukaryota</taxon>
        <taxon>Fungi</taxon>
        <taxon>Dikarya</taxon>
        <taxon>Ascomycota</taxon>
        <taxon>Pezizomycotina</taxon>
        <taxon>Lecanoromycetes</taxon>
        <taxon>OSLEUM clade</taxon>
        <taxon>Ostropomycetidae</taxon>
        <taxon>Ostropales</taxon>
        <taxon>Graphidaceae</taxon>
        <taxon>Gomphilloideae</taxon>
        <taxon>Gomphillus</taxon>
    </lineage>
</organism>
<dbReference type="OrthoDB" id="15688at2759"/>
<feature type="compositionally biased region" description="Basic residues" evidence="7">
    <location>
        <begin position="148"/>
        <end position="159"/>
    </location>
</feature>
<evidence type="ECO:0000256" key="6">
    <source>
        <dbReference type="PROSITE-ProRule" id="PRU00176"/>
    </source>
</evidence>
<dbReference type="InterPro" id="IPR033744">
    <property type="entry name" value="RRM_RBM8"/>
</dbReference>
<evidence type="ECO:0000256" key="7">
    <source>
        <dbReference type="SAM" id="MobiDB-lite"/>
    </source>
</evidence>
<dbReference type="PANTHER" id="PTHR45894">
    <property type="entry name" value="RNA-BINDING PROTEIN 8A"/>
    <property type="match status" value="1"/>
</dbReference>
<evidence type="ECO:0000259" key="8">
    <source>
        <dbReference type="PROSITE" id="PS50102"/>
    </source>
</evidence>
<feature type="region of interest" description="Disordered" evidence="7">
    <location>
        <begin position="1"/>
        <end position="29"/>
    </location>
</feature>
<dbReference type="GO" id="GO:0005737">
    <property type="term" value="C:cytoplasm"/>
    <property type="evidence" value="ECO:0007669"/>
    <property type="project" value="UniProtKB-SubCell"/>
</dbReference>
<dbReference type="SUPFAM" id="SSF54928">
    <property type="entry name" value="RNA-binding domain, RBD"/>
    <property type="match status" value="1"/>
</dbReference>
<keyword evidence="4 6" id="KW-0694">RNA-binding</keyword>
<evidence type="ECO:0000256" key="1">
    <source>
        <dbReference type="ARBA" id="ARBA00004123"/>
    </source>
</evidence>
<evidence type="ECO:0000313" key="9">
    <source>
        <dbReference type="EMBL" id="CAF9903539.1"/>
    </source>
</evidence>
<gene>
    <name evidence="9" type="ORF">GOMPHAMPRED_000356</name>
</gene>
<evidence type="ECO:0000256" key="4">
    <source>
        <dbReference type="ARBA" id="ARBA00022884"/>
    </source>
</evidence>
<dbReference type="EMBL" id="CAJPDQ010000001">
    <property type="protein sequence ID" value="CAF9903539.1"/>
    <property type="molecule type" value="Genomic_DNA"/>
</dbReference>
<dbReference type="InterPro" id="IPR035979">
    <property type="entry name" value="RBD_domain_sf"/>
</dbReference>
<protein>
    <recommendedName>
        <fullName evidence="8">RRM domain-containing protein</fullName>
    </recommendedName>
</protein>
<keyword evidence="10" id="KW-1185">Reference proteome</keyword>
<evidence type="ECO:0000313" key="10">
    <source>
        <dbReference type="Proteomes" id="UP000664169"/>
    </source>
</evidence>
<proteinExistence type="predicted"/>
<keyword evidence="5" id="KW-0539">Nucleus</keyword>
<dbReference type="Pfam" id="PF00076">
    <property type="entry name" value="RRM_1"/>
    <property type="match status" value="1"/>
</dbReference>
<feature type="compositionally biased region" description="Acidic residues" evidence="7">
    <location>
        <begin position="169"/>
        <end position="179"/>
    </location>
</feature>
<name>A0A8H3EE13_9LECA</name>
<keyword evidence="3" id="KW-0963">Cytoplasm</keyword>
<dbReference type="AlphaFoldDB" id="A0A8H3EE13"/>
<evidence type="ECO:0000256" key="5">
    <source>
        <dbReference type="ARBA" id="ARBA00023242"/>
    </source>
</evidence>
<dbReference type="Proteomes" id="UP000664169">
    <property type="component" value="Unassembled WGS sequence"/>
</dbReference>
<dbReference type="InterPro" id="IPR000504">
    <property type="entry name" value="RRM_dom"/>
</dbReference>
<dbReference type="PROSITE" id="PS50102">
    <property type="entry name" value="RRM"/>
    <property type="match status" value="1"/>
</dbReference>
<evidence type="ECO:0000256" key="2">
    <source>
        <dbReference type="ARBA" id="ARBA00004496"/>
    </source>
</evidence>
<dbReference type="SMART" id="SM00360">
    <property type="entry name" value="RRM"/>
    <property type="match status" value="1"/>
</dbReference>
<evidence type="ECO:0000256" key="3">
    <source>
        <dbReference type="ARBA" id="ARBA00022490"/>
    </source>
</evidence>
<accession>A0A8H3EE13</accession>
<dbReference type="GO" id="GO:0003729">
    <property type="term" value="F:mRNA binding"/>
    <property type="evidence" value="ECO:0007669"/>
    <property type="project" value="InterPro"/>
</dbReference>
<dbReference type="InterPro" id="IPR008111">
    <property type="entry name" value="RNA-bd_8"/>
</dbReference>
<feature type="domain" description="RRM" evidence="8">
    <location>
        <begin position="40"/>
        <end position="133"/>
    </location>
</feature>
<comment type="caution">
    <text evidence="9">The sequence shown here is derived from an EMBL/GenBank/DDBJ whole genome shotgun (WGS) entry which is preliminary data.</text>
</comment>
<dbReference type="InterPro" id="IPR012677">
    <property type="entry name" value="Nucleotide-bd_a/b_plait_sf"/>
</dbReference>
<dbReference type="Gene3D" id="3.30.70.330">
    <property type="match status" value="1"/>
</dbReference>
<comment type="subcellular location">
    <subcellularLocation>
        <location evidence="2">Cytoplasm</location>
    </subcellularLocation>
    <subcellularLocation>
        <location evidence="1">Nucleus</location>
    </subcellularLocation>
</comment>
<dbReference type="GO" id="GO:0006396">
    <property type="term" value="P:RNA processing"/>
    <property type="evidence" value="ECO:0007669"/>
    <property type="project" value="InterPro"/>
</dbReference>
<dbReference type="GO" id="GO:0005634">
    <property type="term" value="C:nucleus"/>
    <property type="evidence" value="ECO:0007669"/>
    <property type="project" value="UniProtKB-SubCell"/>
</dbReference>
<dbReference type="CDD" id="cd12324">
    <property type="entry name" value="RRM_RBM8"/>
    <property type="match status" value="1"/>
</dbReference>
<reference evidence="9" key="1">
    <citation type="submission" date="2021-03" db="EMBL/GenBank/DDBJ databases">
        <authorList>
            <person name="Tagirdzhanova G."/>
        </authorList>
    </citation>
    <scope>NUCLEOTIDE SEQUENCE</scope>
</reference>
<feature type="region of interest" description="Disordered" evidence="7">
    <location>
        <begin position="139"/>
        <end position="179"/>
    </location>
</feature>
<sequence>MSAATESMDIDPPKSSTTSTSTNEPRTSAGAVAVRSIEGWIVLVTNVHEEASEEDVQDLFGEFGEIKNLHMNLDRRTGYVKACIIIKTTTTTTPSPGYALVEYPTLKEAKAAIDATHGKKLLDQTLGVDFAFVRPAATERKGDGNMKHAAKRGAGKGRSRSPGVRAEDKEEEGGKDDAE</sequence>